<dbReference type="GO" id="GO:0005524">
    <property type="term" value="F:ATP binding"/>
    <property type="evidence" value="ECO:0007669"/>
    <property type="project" value="UniProtKB-KW"/>
</dbReference>
<name>A0A8J8P2U2_HALGN</name>
<evidence type="ECO:0000256" key="7">
    <source>
        <dbReference type="ARBA" id="ARBA00022840"/>
    </source>
</evidence>
<dbReference type="InterPro" id="IPR004364">
    <property type="entry name" value="Aa-tRNA-synt_II"/>
</dbReference>
<keyword evidence="5" id="KW-0436">Ligase</keyword>
<evidence type="ECO:0000256" key="6">
    <source>
        <dbReference type="ARBA" id="ARBA00022741"/>
    </source>
</evidence>
<feature type="compositionally biased region" description="Basic and acidic residues" evidence="13">
    <location>
        <begin position="38"/>
        <end position="64"/>
    </location>
</feature>
<dbReference type="InterPro" id="IPR045864">
    <property type="entry name" value="aa-tRNA-synth_II/BPL/LPL"/>
</dbReference>
<feature type="domain" description="Aminoacyl-transfer RNA synthetases class-II family profile" evidence="14">
    <location>
        <begin position="255"/>
        <end position="588"/>
    </location>
</feature>
<dbReference type="InterPro" id="IPR044136">
    <property type="entry name" value="Lys-tRNA-ligase_II_N"/>
</dbReference>
<dbReference type="Gene3D" id="2.40.50.140">
    <property type="entry name" value="Nucleic acid-binding proteins"/>
    <property type="match status" value="1"/>
</dbReference>
<dbReference type="InterPro" id="IPR018149">
    <property type="entry name" value="Lys-tRNA-synth_II_C"/>
</dbReference>
<dbReference type="Pfam" id="PF00152">
    <property type="entry name" value="tRNA-synt_2"/>
    <property type="match status" value="1"/>
</dbReference>
<dbReference type="PANTHER" id="PTHR42918">
    <property type="entry name" value="LYSYL-TRNA SYNTHETASE"/>
    <property type="match status" value="1"/>
</dbReference>
<evidence type="ECO:0000256" key="1">
    <source>
        <dbReference type="ARBA" id="ARBA00004496"/>
    </source>
</evidence>
<accession>A0A8J8P2U2</accession>
<keyword evidence="7" id="KW-0067">ATP-binding</keyword>
<feature type="region of interest" description="Disordered" evidence="13">
    <location>
        <begin position="1"/>
        <end position="79"/>
    </location>
</feature>
<comment type="caution">
    <text evidence="15">The sequence shown here is derived from an EMBL/GenBank/DDBJ whole genome shotgun (WGS) entry which is preliminary data.</text>
</comment>
<dbReference type="GO" id="GO:0000049">
    <property type="term" value="F:tRNA binding"/>
    <property type="evidence" value="ECO:0007669"/>
    <property type="project" value="TreeGrafter"/>
</dbReference>
<evidence type="ECO:0000256" key="12">
    <source>
        <dbReference type="RuleBase" id="RU003748"/>
    </source>
</evidence>
<evidence type="ECO:0000256" key="4">
    <source>
        <dbReference type="ARBA" id="ARBA00022490"/>
    </source>
</evidence>
<evidence type="ECO:0000256" key="9">
    <source>
        <dbReference type="ARBA" id="ARBA00023146"/>
    </source>
</evidence>
<comment type="catalytic activity">
    <reaction evidence="11 12">
        <text>tRNA(Lys) + L-lysine + ATP = L-lysyl-tRNA(Lys) + AMP + diphosphate</text>
        <dbReference type="Rhea" id="RHEA:20792"/>
        <dbReference type="Rhea" id="RHEA-COMP:9696"/>
        <dbReference type="Rhea" id="RHEA-COMP:9697"/>
        <dbReference type="ChEBI" id="CHEBI:30616"/>
        <dbReference type="ChEBI" id="CHEBI:32551"/>
        <dbReference type="ChEBI" id="CHEBI:33019"/>
        <dbReference type="ChEBI" id="CHEBI:78442"/>
        <dbReference type="ChEBI" id="CHEBI:78529"/>
        <dbReference type="ChEBI" id="CHEBI:456215"/>
        <dbReference type="EC" id="6.1.1.6"/>
    </reaction>
</comment>
<reference evidence="15" key="1">
    <citation type="submission" date="2019-06" db="EMBL/GenBank/DDBJ databases">
        <authorList>
            <person name="Zheng W."/>
        </authorList>
    </citation>
    <scope>NUCLEOTIDE SEQUENCE</scope>
    <source>
        <strain evidence="15">QDHG01</strain>
    </source>
</reference>
<feature type="compositionally biased region" description="Basic and acidic residues" evidence="13">
    <location>
        <begin position="1"/>
        <end position="29"/>
    </location>
</feature>
<dbReference type="PANTHER" id="PTHR42918:SF9">
    <property type="entry name" value="LYSINE--TRNA LIGASE"/>
    <property type="match status" value="1"/>
</dbReference>
<comment type="subcellular location">
    <subcellularLocation>
        <location evidence="1">Cytoplasm</location>
    </subcellularLocation>
</comment>
<evidence type="ECO:0000256" key="3">
    <source>
        <dbReference type="ARBA" id="ARBA00013166"/>
    </source>
</evidence>
<comment type="similarity">
    <text evidence="2">Belongs to the class-II aminoacyl-tRNA synthetase family.</text>
</comment>
<sequence length="590" mass="67795">MVEPTAEKPDLKKEKVAPAQVDGDKKLYLDEPTGEMVSKNELKNRQKMREKEAKAKAKEEEKKAQPKKGGAGAAEVETLDPTQYTANRKALVQSIRDQGKNPYPHKFERTHRIDEFHKEFDTKITVNGQFLEEVSVATTGRVLSIREAGQKLMFIDLHGDDQKVQIMATAQNYQGDFEQLRAQLRRGDIVGVEGVPGRSKTGELSVRPNKLEILSYCMHMLPTQAEVAKNPLTKDTRYRHRYLDMIVNPHVKRIFKVRNQVIDFVRHFLRERDFLEVETPMMNMIPGGASARPFETFHNDLNMKLFMRIAPELYLKMLIVGGIDRVFEIGKQFRNESIDLTHNPEFTTCEFYWAYADYNDLMKLTEDMLSQMVFAIHGSHIIKYHPNGPEDKDNIIEIDFTPPFRRVSMMKGLQEALQMELPKNDTLHTEEARLFFDKVCKEKGVECSNPRTTARLIDKLVAHYIEVGCQNPTFLIDQPQIMSPLAKWHRSEPGLVERFELFCNYHELINAYTELNDPKVQLDLFQDQAKAKDLGDVEAQAIDQNFVTSLEYALPPTGGWGIGIDRLTMLLSDSNSIKEVMLFPAMKPEQ</sequence>
<organism evidence="15 16">
    <name type="scientific">Halteria grandinella</name>
    <dbReference type="NCBI Taxonomy" id="5974"/>
    <lineage>
        <taxon>Eukaryota</taxon>
        <taxon>Sar</taxon>
        <taxon>Alveolata</taxon>
        <taxon>Ciliophora</taxon>
        <taxon>Intramacronucleata</taxon>
        <taxon>Spirotrichea</taxon>
        <taxon>Stichotrichia</taxon>
        <taxon>Sporadotrichida</taxon>
        <taxon>Halteriidae</taxon>
        <taxon>Halteria</taxon>
    </lineage>
</organism>
<dbReference type="AlphaFoldDB" id="A0A8J8P2U2"/>
<keyword evidence="8" id="KW-0648">Protein biosynthesis</keyword>
<keyword evidence="9" id="KW-0030">Aminoacyl-tRNA synthetase</keyword>
<evidence type="ECO:0000256" key="11">
    <source>
        <dbReference type="ARBA" id="ARBA00048573"/>
    </source>
</evidence>
<dbReference type="FunFam" id="3.30.930.10:FF:000238">
    <property type="entry name" value="Lysine--tRNA ligase"/>
    <property type="match status" value="1"/>
</dbReference>
<dbReference type="Proteomes" id="UP000785679">
    <property type="component" value="Unassembled WGS sequence"/>
</dbReference>
<dbReference type="CDD" id="cd04322">
    <property type="entry name" value="LysRS_N"/>
    <property type="match status" value="1"/>
</dbReference>
<dbReference type="OrthoDB" id="21243at2759"/>
<dbReference type="SUPFAM" id="SSF55681">
    <property type="entry name" value="Class II aaRS and biotin synthetases"/>
    <property type="match status" value="1"/>
</dbReference>
<dbReference type="GO" id="GO:0006430">
    <property type="term" value="P:lysyl-tRNA aminoacylation"/>
    <property type="evidence" value="ECO:0007669"/>
    <property type="project" value="InterPro"/>
</dbReference>
<keyword evidence="16" id="KW-1185">Reference proteome</keyword>
<dbReference type="Gene3D" id="3.30.930.10">
    <property type="entry name" value="Bira Bifunctional Protein, Domain 2"/>
    <property type="match status" value="1"/>
</dbReference>
<evidence type="ECO:0000313" key="16">
    <source>
        <dbReference type="Proteomes" id="UP000785679"/>
    </source>
</evidence>
<proteinExistence type="inferred from homology"/>
<dbReference type="EMBL" id="RRYP01002204">
    <property type="protein sequence ID" value="TNV85034.1"/>
    <property type="molecule type" value="Genomic_DNA"/>
</dbReference>
<dbReference type="SUPFAM" id="SSF50249">
    <property type="entry name" value="Nucleic acid-binding proteins"/>
    <property type="match status" value="1"/>
</dbReference>
<dbReference type="InterPro" id="IPR002313">
    <property type="entry name" value="Lys-tRNA-ligase_II"/>
</dbReference>
<keyword evidence="6" id="KW-0547">Nucleotide-binding</keyword>
<dbReference type="PROSITE" id="PS50862">
    <property type="entry name" value="AA_TRNA_LIGASE_II"/>
    <property type="match status" value="1"/>
</dbReference>
<evidence type="ECO:0000259" key="14">
    <source>
        <dbReference type="PROSITE" id="PS50862"/>
    </source>
</evidence>
<protein>
    <recommendedName>
        <fullName evidence="3 12">Lysine--tRNA ligase</fullName>
        <ecNumber evidence="3 12">6.1.1.6</ecNumber>
    </recommendedName>
    <alternativeName>
        <fullName evidence="10 12">Lysyl-tRNA synthetase</fullName>
    </alternativeName>
</protein>
<evidence type="ECO:0000256" key="13">
    <source>
        <dbReference type="SAM" id="MobiDB-lite"/>
    </source>
</evidence>
<dbReference type="Pfam" id="PF01336">
    <property type="entry name" value="tRNA_anti-codon"/>
    <property type="match status" value="1"/>
</dbReference>
<dbReference type="InterPro" id="IPR004365">
    <property type="entry name" value="NA-bd_OB_tRNA"/>
</dbReference>
<evidence type="ECO:0000256" key="2">
    <source>
        <dbReference type="ARBA" id="ARBA00008226"/>
    </source>
</evidence>
<evidence type="ECO:0000256" key="10">
    <source>
        <dbReference type="ARBA" id="ARBA00030563"/>
    </source>
</evidence>
<dbReference type="InterPro" id="IPR006195">
    <property type="entry name" value="aa-tRNA-synth_II"/>
</dbReference>
<dbReference type="InterPro" id="IPR012340">
    <property type="entry name" value="NA-bd_OB-fold"/>
</dbReference>
<gene>
    <name evidence="15" type="ORF">FGO68_gene2505</name>
</gene>
<dbReference type="NCBIfam" id="NF001756">
    <property type="entry name" value="PRK00484.1"/>
    <property type="match status" value="1"/>
</dbReference>
<evidence type="ECO:0000256" key="8">
    <source>
        <dbReference type="ARBA" id="ARBA00022917"/>
    </source>
</evidence>
<dbReference type="InterPro" id="IPR034762">
    <property type="entry name" value="Lys-tRNA-ligase_II_bac/euk"/>
</dbReference>
<dbReference type="CDD" id="cd00775">
    <property type="entry name" value="LysRS_core"/>
    <property type="match status" value="1"/>
</dbReference>
<dbReference type="PRINTS" id="PR00982">
    <property type="entry name" value="TRNASYNTHLYS"/>
</dbReference>
<dbReference type="GO" id="GO:0005829">
    <property type="term" value="C:cytosol"/>
    <property type="evidence" value="ECO:0007669"/>
    <property type="project" value="TreeGrafter"/>
</dbReference>
<dbReference type="FunFam" id="2.40.50.140:FF:000050">
    <property type="entry name" value="Lysine--tRNA ligase"/>
    <property type="match status" value="1"/>
</dbReference>
<evidence type="ECO:0000313" key="15">
    <source>
        <dbReference type="EMBL" id="TNV85034.1"/>
    </source>
</evidence>
<dbReference type="EC" id="6.1.1.6" evidence="3 12"/>
<dbReference type="HAMAP" id="MF_00252">
    <property type="entry name" value="Lys_tRNA_synth_class2"/>
    <property type="match status" value="1"/>
</dbReference>
<dbReference type="PIRSF" id="PIRSF039101">
    <property type="entry name" value="LysRS2"/>
    <property type="match status" value="1"/>
</dbReference>
<keyword evidence="4" id="KW-0963">Cytoplasm</keyword>
<evidence type="ECO:0000256" key="5">
    <source>
        <dbReference type="ARBA" id="ARBA00022598"/>
    </source>
</evidence>
<dbReference type="NCBIfam" id="TIGR00499">
    <property type="entry name" value="lysS_bact"/>
    <property type="match status" value="1"/>
</dbReference>
<dbReference type="GO" id="GO:0004824">
    <property type="term" value="F:lysine-tRNA ligase activity"/>
    <property type="evidence" value="ECO:0007669"/>
    <property type="project" value="UniProtKB-EC"/>
</dbReference>